<dbReference type="Pfam" id="PF03704">
    <property type="entry name" value="BTAD"/>
    <property type="match status" value="1"/>
</dbReference>
<organism evidence="7 8">
    <name type="scientific">Actinomadura harenae</name>
    <dbReference type="NCBI Taxonomy" id="2483351"/>
    <lineage>
        <taxon>Bacteria</taxon>
        <taxon>Bacillati</taxon>
        <taxon>Actinomycetota</taxon>
        <taxon>Actinomycetes</taxon>
        <taxon>Streptosporangiales</taxon>
        <taxon>Thermomonosporaceae</taxon>
        <taxon>Actinomadura</taxon>
    </lineage>
</organism>
<keyword evidence="8" id="KW-1185">Reference proteome</keyword>
<dbReference type="InterPro" id="IPR027417">
    <property type="entry name" value="P-loop_NTPase"/>
</dbReference>
<dbReference type="EMBL" id="RFFG01000083">
    <property type="protein sequence ID" value="RMI38579.1"/>
    <property type="molecule type" value="Genomic_DNA"/>
</dbReference>
<dbReference type="GO" id="GO:0006355">
    <property type="term" value="P:regulation of DNA-templated transcription"/>
    <property type="evidence" value="ECO:0007669"/>
    <property type="project" value="InterPro"/>
</dbReference>
<keyword evidence="4" id="KW-0804">Transcription</keyword>
<dbReference type="GO" id="GO:0043531">
    <property type="term" value="F:ADP binding"/>
    <property type="evidence" value="ECO:0007669"/>
    <property type="project" value="InterPro"/>
</dbReference>
<feature type="DNA-binding region" description="OmpR/PhoB-type" evidence="5">
    <location>
        <begin position="4"/>
        <end position="118"/>
    </location>
</feature>
<sequence length="1042" mass="107273">MAVDVARPRADVRIGLLGPVTVTRENGGAVETVPPGGGGVQTVLAALAMRAGATVSVEELIAGLYPADPPPSAREVVANCVYRLRGVLEPGRRRGRGGGAGEPSLIESGGPGGYRLAVRAADVDALAFMALAAEARDPGRRPDEALDVVERALGLWRGPLALSGLDAPLARAHRDALAEARAGLRELHGELMLAAGRHAELVPAVTAEVAAHPYRERLHAVLMLALYRSGRTADALAAFADARRVLAEELGVEPGRRLRDLHAAILAGDAALLPPVGEAVVRPPVSVRRVPMQVPAAPADFTGRADELATALAAVTAGGGVVISGLGGIGKTSLALRVAQAAAAGEGARFPGGMLYASLRTVDGPVDPGAVLDGWLVSLGVPADRVPDGVPDRTALLRTVLAGRDALVVLDDAADDAQVAPLLPAVPGSAWIVTSRGPLPSAGATVRIRLGEFSADESAALVTAVIGRARAEAQPDQVASLASLCGHLPLALRIAAARLAGRPAWTVSSMVARLADRARLMGELKAGDLAVAGALEASFAQLTVPQAKALVTLAAVDPTGWRVPSAAAVLGLPGDEAGRLLAELAEAALMQPRASGRPGVHEHGVHERGVLEYGIHELVAVHARGKADELLTGTELTAAISAALDLLGAMMLDALASVRPDIVRVVAPAVLCSRRPGVTLGSGDGAAAAWVRRHQAVVSSLARRAAATGDPRVIRLALDFMVLLASLDDHLSLRPFAGAADALHQAALTLLRDHPGAATAGGVDLAGCAALASYNAGVVQLSAGGFARARALLDECLTLYGLDPDGDGTTDFDGNAGGHRHVLGLFCLHYGALARRETGDPAGARAMLRRVVALVGELEGEARPDSLLALGGALQELVVDAGDPARPVPAERLTDRARHFAGLFRTSDPRLSAIASMTEADLLCRNGDLHAGIAAYEAILERADERGMHSLCLSVRYRLAVALTSAGRHDAAVRQARRAWQDACASGQPHHAARARFVYGGALEAAGSDEAYEHLAEARRQLAELGIDPADDIGVPEGGPRQ</sequence>
<comment type="caution">
    <text evidence="7">The sequence shown here is derived from an EMBL/GenBank/DDBJ whole genome shotgun (WGS) entry which is preliminary data.</text>
</comment>
<dbReference type="SUPFAM" id="SSF46894">
    <property type="entry name" value="C-terminal effector domain of the bipartite response regulators"/>
    <property type="match status" value="1"/>
</dbReference>
<evidence type="ECO:0000313" key="8">
    <source>
        <dbReference type="Proteomes" id="UP000282674"/>
    </source>
</evidence>
<dbReference type="Gene3D" id="3.40.50.300">
    <property type="entry name" value="P-loop containing nucleotide triphosphate hydrolases"/>
    <property type="match status" value="1"/>
</dbReference>
<accession>A0A3M2LMA7</accession>
<dbReference type="InterPro" id="IPR005158">
    <property type="entry name" value="BTAD"/>
</dbReference>
<dbReference type="PANTHER" id="PTHR35807:SF1">
    <property type="entry name" value="TRANSCRIPTIONAL REGULATOR REDD"/>
    <property type="match status" value="1"/>
</dbReference>
<dbReference type="InterPro" id="IPR016032">
    <property type="entry name" value="Sig_transdc_resp-reg_C-effctor"/>
</dbReference>
<dbReference type="CDD" id="cd15831">
    <property type="entry name" value="BTAD"/>
    <property type="match status" value="1"/>
</dbReference>
<name>A0A3M2LMA7_9ACTN</name>
<evidence type="ECO:0000256" key="4">
    <source>
        <dbReference type="ARBA" id="ARBA00023163"/>
    </source>
</evidence>
<dbReference type="InterPro" id="IPR036388">
    <property type="entry name" value="WH-like_DNA-bd_sf"/>
</dbReference>
<dbReference type="SMART" id="SM01043">
    <property type="entry name" value="BTAD"/>
    <property type="match status" value="1"/>
</dbReference>
<dbReference type="InterPro" id="IPR051677">
    <property type="entry name" value="AfsR-DnrI-RedD_regulator"/>
</dbReference>
<gene>
    <name evidence="7" type="ORF">EBO15_32530</name>
</gene>
<dbReference type="PRINTS" id="PR00364">
    <property type="entry name" value="DISEASERSIST"/>
</dbReference>
<keyword evidence="3 5" id="KW-0238">DNA-binding</keyword>
<dbReference type="PANTHER" id="PTHR35807">
    <property type="entry name" value="TRANSCRIPTIONAL REGULATOR REDD-RELATED"/>
    <property type="match status" value="1"/>
</dbReference>
<dbReference type="GO" id="GO:0000160">
    <property type="term" value="P:phosphorelay signal transduction system"/>
    <property type="evidence" value="ECO:0007669"/>
    <property type="project" value="InterPro"/>
</dbReference>
<dbReference type="Gene3D" id="1.25.40.10">
    <property type="entry name" value="Tetratricopeptide repeat domain"/>
    <property type="match status" value="2"/>
</dbReference>
<evidence type="ECO:0000256" key="5">
    <source>
        <dbReference type="PROSITE-ProRule" id="PRU01091"/>
    </source>
</evidence>
<evidence type="ECO:0000256" key="3">
    <source>
        <dbReference type="ARBA" id="ARBA00023125"/>
    </source>
</evidence>
<evidence type="ECO:0000256" key="2">
    <source>
        <dbReference type="ARBA" id="ARBA00023015"/>
    </source>
</evidence>
<feature type="domain" description="OmpR/PhoB-type" evidence="6">
    <location>
        <begin position="4"/>
        <end position="118"/>
    </location>
</feature>
<dbReference type="OrthoDB" id="4307419at2"/>
<comment type="similarity">
    <text evidence="1">Belongs to the AfsR/DnrI/RedD regulatory family.</text>
</comment>
<dbReference type="SUPFAM" id="SSF48452">
    <property type="entry name" value="TPR-like"/>
    <property type="match status" value="2"/>
</dbReference>
<dbReference type="RefSeq" id="WP_122198306.1">
    <property type="nucleotide sequence ID" value="NZ_JBHSKC010000027.1"/>
</dbReference>
<evidence type="ECO:0000313" key="7">
    <source>
        <dbReference type="EMBL" id="RMI38579.1"/>
    </source>
</evidence>
<dbReference type="SUPFAM" id="SSF52540">
    <property type="entry name" value="P-loop containing nucleoside triphosphate hydrolases"/>
    <property type="match status" value="1"/>
</dbReference>
<protein>
    <recommendedName>
        <fullName evidence="6">OmpR/PhoB-type domain-containing protein</fullName>
    </recommendedName>
</protein>
<evidence type="ECO:0000259" key="6">
    <source>
        <dbReference type="PROSITE" id="PS51755"/>
    </source>
</evidence>
<dbReference type="InterPro" id="IPR001867">
    <property type="entry name" value="OmpR/PhoB-type_DNA-bd"/>
</dbReference>
<dbReference type="Gene3D" id="1.10.10.10">
    <property type="entry name" value="Winged helix-like DNA-binding domain superfamily/Winged helix DNA-binding domain"/>
    <property type="match status" value="1"/>
</dbReference>
<keyword evidence="2" id="KW-0805">Transcription regulation</keyword>
<dbReference type="PROSITE" id="PS51755">
    <property type="entry name" value="OMPR_PHOB"/>
    <property type="match status" value="1"/>
</dbReference>
<dbReference type="SMART" id="SM00862">
    <property type="entry name" value="Trans_reg_C"/>
    <property type="match status" value="1"/>
</dbReference>
<evidence type="ECO:0000256" key="1">
    <source>
        <dbReference type="ARBA" id="ARBA00005820"/>
    </source>
</evidence>
<reference evidence="7 8" key="1">
    <citation type="submission" date="2018-10" db="EMBL/GenBank/DDBJ databases">
        <title>Isolation from soil.</title>
        <authorList>
            <person name="Hu J."/>
        </authorList>
    </citation>
    <scope>NUCLEOTIDE SEQUENCE [LARGE SCALE GENOMIC DNA]</scope>
    <source>
        <strain evidence="7 8">NEAU-Ht49</strain>
    </source>
</reference>
<dbReference type="GO" id="GO:0003677">
    <property type="term" value="F:DNA binding"/>
    <property type="evidence" value="ECO:0007669"/>
    <property type="project" value="UniProtKB-UniRule"/>
</dbReference>
<proteinExistence type="inferred from homology"/>
<dbReference type="Proteomes" id="UP000282674">
    <property type="component" value="Unassembled WGS sequence"/>
</dbReference>
<dbReference type="AlphaFoldDB" id="A0A3M2LMA7"/>
<dbReference type="InterPro" id="IPR011990">
    <property type="entry name" value="TPR-like_helical_dom_sf"/>
</dbReference>